<dbReference type="InterPro" id="IPR004161">
    <property type="entry name" value="EFTu-like_2"/>
</dbReference>
<gene>
    <name evidence="8" type="ORF">LCMAC202_01820</name>
</gene>
<evidence type="ECO:0000256" key="2">
    <source>
        <dbReference type="ARBA" id="ARBA00022540"/>
    </source>
</evidence>
<dbReference type="InterPro" id="IPR007868">
    <property type="entry name" value="Hom_end_hint"/>
</dbReference>
<dbReference type="PANTHER" id="PTHR42854">
    <property type="entry name" value="EUKARYOTIC TRANSLATION INITIATION FACTOR 2 SUBUNIT 3 FAMILY MEMBER"/>
    <property type="match status" value="1"/>
</dbReference>
<dbReference type="Gene3D" id="2.170.16.10">
    <property type="entry name" value="Hedgehog/Intein (Hint) domain"/>
    <property type="match status" value="1"/>
</dbReference>
<dbReference type="Pfam" id="PF00009">
    <property type="entry name" value="GTP_EFTU"/>
    <property type="match status" value="1"/>
</dbReference>
<evidence type="ECO:0000256" key="6">
    <source>
        <dbReference type="ARBA" id="ARBA00048107"/>
    </source>
</evidence>
<dbReference type="Pfam" id="PF03144">
    <property type="entry name" value="GTP_EFTU_D2"/>
    <property type="match status" value="1"/>
</dbReference>
<dbReference type="GO" id="GO:0000049">
    <property type="term" value="F:tRNA binding"/>
    <property type="evidence" value="ECO:0007669"/>
    <property type="project" value="InterPro"/>
</dbReference>
<keyword evidence="4" id="KW-0648">Protein biosynthesis</keyword>
<evidence type="ECO:0000259" key="7">
    <source>
        <dbReference type="SMART" id="SM00653"/>
    </source>
</evidence>
<evidence type="ECO:0000256" key="4">
    <source>
        <dbReference type="ARBA" id="ARBA00022917"/>
    </source>
</evidence>
<dbReference type="SUPFAM" id="SSF50447">
    <property type="entry name" value="Translation proteins"/>
    <property type="match status" value="1"/>
</dbReference>
<accession>A0A481YZF2</accession>
<dbReference type="Gene3D" id="2.40.30.10">
    <property type="entry name" value="Translation factors"/>
    <property type="match status" value="2"/>
</dbReference>
<keyword evidence="5" id="KW-0342">GTP-binding</keyword>
<evidence type="ECO:0000256" key="5">
    <source>
        <dbReference type="ARBA" id="ARBA00023134"/>
    </source>
</evidence>
<feature type="domain" description="Translation initiation factor IF2/IF5" evidence="7">
    <location>
        <begin position="658"/>
        <end position="771"/>
    </location>
</feature>
<dbReference type="InterPro" id="IPR016189">
    <property type="entry name" value="Transl_init_fac_IF2/IF5_N"/>
</dbReference>
<dbReference type="Gene3D" id="3.30.30.170">
    <property type="match status" value="1"/>
</dbReference>
<sequence length="774" mass="86603">MDTEITQPIINIGLLGHVANGKSSLVRCITGEKTARNDSRCMQKGESREMTIQIGYSNAKIYQCSHCPKPDCYTSIEGSKKQIPSCACCGDKDQMKLVQFVSFVDCYHPETAVMMSDGTCRPIKDIKIGDKVMGDDGTSRKVLNTQYGQKELYRIRYKTEGFTCTVGHILVLRIDKPVHTPEARNDGKYIVEYYSPTMNAGVIVHNNVFNTNVEATAFYNTLDKSPIVYETTVIVYTQLPKRLKENSYLFRATSRNTSQPFSVEELGVGEYVGIETNGNNRFLLADFIVGHNCPGHRMLMRNMISGSAVMDGAILVVDANKNVPQVQTLEHLTAAEIVGIDQYVAIAQNKIDLMLNDKSCEERLVKNHQQIEEFVRDTGADLSRTPVIPTCFSPTRQINLPILLQYLVERAKPNPHPAYKKYPMFIYCVRSFDVNKPCPAVNLKGGVIGGTIMNGVLRIGDILEIRPGYKDDSEQFHPLYAKVTSLYTGKISLQEARPGGLIGIGTTLDPALTRADSMVGMCAGFPDQLPDTTRTLELKVYLLAQGIGHHQEIQSKISKLRVGDVLQLAVGSATVPAKIIKRNHKRMFCFETAFPVCPVPGQSIPLSKVIDNAWTIIGKGHLAGDTETIAMKIPEQEDFSYRRVLAQTLQEMEPVDLGGTLTIPPPRLAKDGTVRLIWTNFTETCHLLNRDETHLQTFFHDELGTRTSINAVQQLVIHGRNRYQTRQIQNILVKYITTYVNCPSCRSVYTKLHREQNSKYTQLLCQKCGAEYLR</sequence>
<dbReference type="GO" id="GO:0005525">
    <property type="term" value="F:GTP binding"/>
    <property type="evidence" value="ECO:0007669"/>
    <property type="project" value="UniProtKB-KW"/>
</dbReference>
<dbReference type="InterPro" id="IPR044127">
    <property type="entry name" value="eIF2g_dom_2"/>
</dbReference>
<evidence type="ECO:0000313" key="8">
    <source>
        <dbReference type="EMBL" id="QBK87836.1"/>
    </source>
</evidence>
<dbReference type="InterPro" id="IPR050543">
    <property type="entry name" value="eIF2G"/>
</dbReference>
<dbReference type="GO" id="GO:0003924">
    <property type="term" value="F:GTPase activity"/>
    <property type="evidence" value="ECO:0007669"/>
    <property type="project" value="InterPro"/>
</dbReference>
<dbReference type="SUPFAM" id="SSF51294">
    <property type="entry name" value="Hedgehog/intein (Hint) domain"/>
    <property type="match status" value="1"/>
</dbReference>
<dbReference type="Pfam" id="PF09173">
    <property type="entry name" value="eIF2_C"/>
    <property type="match status" value="1"/>
</dbReference>
<dbReference type="InterPro" id="IPR002735">
    <property type="entry name" value="Transl_init_fac_IF2/IF5_dom"/>
</dbReference>
<dbReference type="PANTHER" id="PTHR42854:SF3">
    <property type="entry name" value="EUKARYOTIC TRANSLATION INITIATION FACTOR 2 SUBUNIT 3-RELATED"/>
    <property type="match status" value="1"/>
</dbReference>
<dbReference type="EC" id="3.6.5.3" evidence="1"/>
<keyword evidence="2 8" id="KW-0396">Initiation factor</keyword>
<keyword evidence="3" id="KW-0547">Nucleotide-binding</keyword>
<dbReference type="Pfam" id="PF01873">
    <property type="entry name" value="eIF-5_eIF-2B"/>
    <property type="match status" value="1"/>
</dbReference>
<proteinExistence type="predicted"/>
<comment type="catalytic activity">
    <reaction evidence="6">
        <text>GTP + H2O = GDP + phosphate + H(+)</text>
        <dbReference type="Rhea" id="RHEA:19669"/>
        <dbReference type="ChEBI" id="CHEBI:15377"/>
        <dbReference type="ChEBI" id="CHEBI:15378"/>
        <dbReference type="ChEBI" id="CHEBI:37565"/>
        <dbReference type="ChEBI" id="CHEBI:43474"/>
        <dbReference type="ChEBI" id="CHEBI:58189"/>
        <dbReference type="EC" id="3.6.5.3"/>
    </reaction>
</comment>
<dbReference type="InterPro" id="IPR015256">
    <property type="entry name" value="eIF2g_C"/>
</dbReference>
<dbReference type="SUPFAM" id="SSF50465">
    <property type="entry name" value="EF-Tu/eEF-1alpha/eIF2-gamma C-terminal domain"/>
    <property type="match status" value="1"/>
</dbReference>
<dbReference type="InterPro" id="IPR036844">
    <property type="entry name" value="Hint_dom_sf"/>
</dbReference>
<dbReference type="InterPro" id="IPR000795">
    <property type="entry name" value="T_Tr_GTP-bd_dom"/>
</dbReference>
<dbReference type="Gene3D" id="3.40.50.300">
    <property type="entry name" value="P-loop containing nucleotide triphosphate hydrolases"/>
    <property type="match status" value="2"/>
</dbReference>
<dbReference type="CDD" id="cd03688">
    <property type="entry name" value="eIF2_gamma_II"/>
    <property type="match status" value="1"/>
</dbReference>
<dbReference type="InterPro" id="IPR009000">
    <property type="entry name" value="Transl_B-barrel_sf"/>
</dbReference>
<dbReference type="SUPFAM" id="SSF100966">
    <property type="entry name" value="Translation initiation factor 2 beta, aIF2beta, N-terminal domain"/>
    <property type="match status" value="1"/>
</dbReference>
<dbReference type="InterPro" id="IPR009001">
    <property type="entry name" value="Transl_elong_EF1A/Init_IF2_C"/>
</dbReference>
<evidence type="ECO:0000256" key="1">
    <source>
        <dbReference type="ARBA" id="ARBA00011986"/>
    </source>
</evidence>
<evidence type="ECO:0000256" key="3">
    <source>
        <dbReference type="ARBA" id="ARBA00022741"/>
    </source>
</evidence>
<dbReference type="GO" id="GO:0030908">
    <property type="term" value="P:protein splicing"/>
    <property type="evidence" value="ECO:0007669"/>
    <property type="project" value="InterPro"/>
</dbReference>
<dbReference type="SUPFAM" id="SSF52540">
    <property type="entry name" value="P-loop containing nucleoside triphosphate hydrolases"/>
    <property type="match status" value="1"/>
</dbReference>
<dbReference type="EMBL" id="MK500370">
    <property type="protein sequence ID" value="QBK87836.1"/>
    <property type="molecule type" value="Genomic_DNA"/>
</dbReference>
<dbReference type="Pfam" id="PF05203">
    <property type="entry name" value="Hom_end_hint"/>
    <property type="match status" value="1"/>
</dbReference>
<organism evidence="8">
    <name type="scientific">Marseillevirus LCMAC202</name>
    <dbReference type="NCBI Taxonomy" id="2506606"/>
    <lineage>
        <taxon>Viruses</taxon>
        <taxon>Varidnaviria</taxon>
        <taxon>Bamfordvirae</taxon>
        <taxon>Nucleocytoviricota</taxon>
        <taxon>Megaviricetes</taxon>
        <taxon>Pimascovirales</taxon>
        <taxon>Pimascovirales incertae sedis</taxon>
        <taxon>Marseilleviridae</taxon>
    </lineage>
</organism>
<dbReference type="InterPro" id="IPR027417">
    <property type="entry name" value="P-loop_NTPase"/>
</dbReference>
<dbReference type="SMART" id="SM00653">
    <property type="entry name" value="eIF2B_5"/>
    <property type="match status" value="1"/>
</dbReference>
<protein>
    <recommendedName>
        <fullName evidence="1">protein-synthesizing GTPase</fullName>
        <ecNumber evidence="1">3.6.5.3</ecNumber>
    </recommendedName>
</protein>
<name>A0A481YZF2_9VIRU</name>
<reference evidence="8" key="1">
    <citation type="journal article" date="2019" name="MBio">
        <title>Virus Genomes from Deep Sea Sediments Expand the Ocean Megavirome and Support Independent Origins of Viral Gigantism.</title>
        <authorList>
            <person name="Backstrom D."/>
            <person name="Yutin N."/>
            <person name="Jorgensen S.L."/>
            <person name="Dharamshi J."/>
            <person name="Homa F."/>
            <person name="Zaremba-Niedwiedzka K."/>
            <person name="Spang A."/>
            <person name="Wolf Y.I."/>
            <person name="Koonin E.V."/>
            <person name="Ettema T.J."/>
        </authorList>
    </citation>
    <scope>NUCLEOTIDE SEQUENCE</scope>
</reference>
<dbReference type="CDD" id="cd00081">
    <property type="entry name" value="Hint"/>
    <property type="match status" value="1"/>
</dbReference>